<name>A0A418X3E2_9BURK</name>
<sequence length="77" mass="8670">MAKSVADVVEDLRDLLNKSAKDVITLTWPQFYKEAGRERMKDAFMTELVKQAKDASIFVAFGNAVVLVAKDYKFSPI</sequence>
<evidence type="ECO:0000313" key="2">
    <source>
        <dbReference type="Proteomes" id="UP000285190"/>
    </source>
</evidence>
<protein>
    <submittedName>
        <fullName evidence="1">Uncharacterized protein</fullName>
    </submittedName>
</protein>
<dbReference type="AlphaFoldDB" id="A0A418X3E2"/>
<dbReference type="OrthoDB" id="6912460at2"/>
<comment type="caution">
    <text evidence="1">The sequence shown here is derived from an EMBL/GenBank/DDBJ whole genome shotgun (WGS) entry which is preliminary data.</text>
</comment>
<evidence type="ECO:0000313" key="1">
    <source>
        <dbReference type="EMBL" id="RJG06935.1"/>
    </source>
</evidence>
<reference evidence="1 2" key="1">
    <citation type="submission" date="2018-09" db="EMBL/GenBank/DDBJ databases">
        <authorList>
            <person name="Zhu H."/>
        </authorList>
    </citation>
    <scope>NUCLEOTIDE SEQUENCE [LARGE SCALE GENOMIC DNA]</scope>
    <source>
        <strain evidence="1 2">K2R10-39</strain>
    </source>
</reference>
<proteinExistence type="predicted"/>
<keyword evidence="2" id="KW-1185">Reference proteome</keyword>
<accession>A0A418X3E2</accession>
<dbReference type="RefSeq" id="WP_119739956.1">
    <property type="nucleotide sequence ID" value="NZ_QYUN01000002.1"/>
</dbReference>
<dbReference type="Proteomes" id="UP000285190">
    <property type="component" value="Unassembled WGS sequence"/>
</dbReference>
<organism evidence="1 2">
    <name type="scientific">Noviherbaspirillum cavernae</name>
    <dbReference type="NCBI Taxonomy" id="2320862"/>
    <lineage>
        <taxon>Bacteria</taxon>
        <taxon>Pseudomonadati</taxon>
        <taxon>Pseudomonadota</taxon>
        <taxon>Betaproteobacteria</taxon>
        <taxon>Burkholderiales</taxon>
        <taxon>Oxalobacteraceae</taxon>
        <taxon>Noviherbaspirillum</taxon>
    </lineage>
</organism>
<dbReference type="EMBL" id="QYUN01000002">
    <property type="protein sequence ID" value="RJG06935.1"/>
    <property type="molecule type" value="Genomic_DNA"/>
</dbReference>
<gene>
    <name evidence="1" type="ORF">D3870_13835</name>
</gene>